<dbReference type="Proteomes" id="UP000005104">
    <property type="component" value="Chromosome"/>
</dbReference>
<dbReference type="HOGENOM" id="CLU_090389_10_3_9"/>
<dbReference type="InterPro" id="IPR013766">
    <property type="entry name" value="Thioredoxin_domain"/>
</dbReference>
<dbReference type="STRING" id="768710.DesyoDRAFT_2590"/>
<evidence type="ECO:0000259" key="3">
    <source>
        <dbReference type="PROSITE" id="PS51352"/>
    </source>
</evidence>
<dbReference type="RefSeq" id="WP_007783530.1">
    <property type="nucleotide sequence ID" value="NZ_CM001441.1"/>
</dbReference>
<organism evidence="4 5">
    <name type="scientific">Desulfosporosinus youngiae DSM 17734</name>
    <dbReference type="NCBI Taxonomy" id="768710"/>
    <lineage>
        <taxon>Bacteria</taxon>
        <taxon>Bacillati</taxon>
        <taxon>Bacillota</taxon>
        <taxon>Clostridia</taxon>
        <taxon>Eubacteriales</taxon>
        <taxon>Desulfitobacteriaceae</taxon>
        <taxon>Desulfosporosinus</taxon>
    </lineage>
</organism>
<protein>
    <submittedName>
        <fullName evidence="4">Thioredoxin domain-containing protein</fullName>
    </submittedName>
</protein>
<dbReference type="Gene3D" id="3.40.30.10">
    <property type="entry name" value="Glutaredoxin"/>
    <property type="match status" value="1"/>
</dbReference>
<sequence length="110" mass="12618">MSLPLLNAEQFEELIYDKGESCLVIFSRKSCHVCQGVVPILEDLKPQFEGRFGFYYVDVEEEKALYQRFSLKGVPQILFFKNGEYQGKLAGAVEEEDVEERITDVLNSES</sequence>
<comment type="similarity">
    <text evidence="1">Belongs to the thioredoxin family.</text>
</comment>
<name>H5XV58_9FIRM</name>
<evidence type="ECO:0000256" key="2">
    <source>
        <dbReference type="ARBA" id="ARBA00023284"/>
    </source>
</evidence>
<dbReference type="PROSITE" id="PS51352">
    <property type="entry name" value="THIOREDOXIN_2"/>
    <property type="match status" value="1"/>
</dbReference>
<dbReference type="InterPro" id="IPR036249">
    <property type="entry name" value="Thioredoxin-like_sf"/>
</dbReference>
<dbReference type="OrthoDB" id="1906716at2"/>
<dbReference type="GO" id="GO:0015035">
    <property type="term" value="F:protein-disulfide reductase activity"/>
    <property type="evidence" value="ECO:0007669"/>
    <property type="project" value="TreeGrafter"/>
</dbReference>
<accession>H5XV58</accession>
<dbReference type="SUPFAM" id="SSF52833">
    <property type="entry name" value="Thioredoxin-like"/>
    <property type="match status" value="1"/>
</dbReference>
<dbReference type="Pfam" id="PF00085">
    <property type="entry name" value="Thioredoxin"/>
    <property type="match status" value="1"/>
</dbReference>
<evidence type="ECO:0000256" key="1">
    <source>
        <dbReference type="ARBA" id="ARBA00008987"/>
    </source>
</evidence>
<keyword evidence="2" id="KW-0676">Redox-active center</keyword>
<dbReference type="CDD" id="cd02947">
    <property type="entry name" value="TRX_family"/>
    <property type="match status" value="1"/>
</dbReference>
<gene>
    <name evidence="4" type="ORF">DesyoDRAFT_2590</name>
</gene>
<dbReference type="PANTHER" id="PTHR45663:SF11">
    <property type="entry name" value="GEO12009P1"/>
    <property type="match status" value="1"/>
</dbReference>
<dbReference type="AlphaFoldDB" id="H5XV58"/>
<dbReference type="GO" id="GO:0005737">
    <property type="term" value="C:cytoplasm"/>
    <property type="evidence" value="ECO:0007669"/>
    <property type="project" value="TreeGrafter"/>
</dbReference>
<evidence type="ECO:0000313" key="5">
    <source>
        <dbReference type="Proteomes" id="UP000005104"/>
    </source>
</evidence>
<dbReference type="eggNOG" id="COG0526">
    <property type="taxonomic scope" value="Bacteria"/>
</dbReference>
<evidence type="ECO:0000313" key="4">
    <source>
        <dbReference type="EMBL" id="EHQ89656.1"/>
    </source>
</evidence>
<dbReference type="PANTHER" id="PTHR45663">
    <property type="entry name" value="GEO12009P1"/>
    <property type="match status" value="1"/>
</dbReference>
<dbReference type="EMBL" id="CM001441">
    <property type="protein sequence ID" value="EHQ89656.1"/>
    <property type="molecule type" value="Genomic_DNA"/>
</dbReference>
<proteinExistence type="inferred from homology"/>
<keyword evidence="5" id="KW-1185">Reference proteome</keyword>
<feature type="domain" description="Thioredoxin" evidence="3">
    <location>
        <begin position="1"/>
        <end position="107"/>
    </location>
</feature>
<reference evidence="4 5" key="1">
    <citation type="submission" date="2011-11" db="EMBL/GenBank/DDBJ databases">
        <title>The Noncontiguous Finished genome of Desulfosporosinus youngiae DSM 17734.</title>
        <authorList>
            <consortium name="US DOE Joint Genome Institute (JGI-PGF)"/>
            <person name="Lucas S."/>
            <person name="Han J."/>
            <person name="Lapidus A."/>
            <person name="Cheng J.-F."/>
            <person name="Goodwin L."/>
            <person name="Pitluck S."/>
            <person name="Peters L."/>
            <person name="Ovchinnikova G."/>
            <person name="Lu M."/>
            <person name="Land M.L."/>
            <person name="Hauser L."/>
            <person name="Pester M."/>
            <person name="Spring S."/>
            <person name="Ollivier B."/>
            <person name="Rattei T."/>
            <person name="Klenk H.-P."/>
            <person name="Wagner M."/>
            <person name="Loy A."/>
            <person name="Woyke T.J."/>
        </authorList>
    </citation>
    <scope>NUCLEOTIDE SEQUENCE [LARGE SCALE GENOMIC DNA]</scope>
    <source>
        <strain evidence="4 5">DSM 17734</strain>
    </source>
</reference>